<evidence type="ECO:0000256" key="1">
    <source>
        <dbReference type="ARBA" id="ARBA00004651"/>
    </source>
</evidence>
<protein>
    <recommendedName>
        <fullName evidence="9">O-antigen/teichoic acid export membrane protein</fullName>
    </recommendedName>
</protein>
<feature type="transmembrane region" description="Helical" evidence="6">
    <location>
        <begin position="249"/>
        <end position="270"/>
    </location>
</feature>
<feature type="transmembrane region" description="Helical" evidence="6">
    <location>
        <begin position="282"/>
        <end position="309"/>
    </location>
</feature>
<evidence type="ECO:0008006" key="9">
    <source>
        <dbReference type="Google" id="ProtNLM"/>
    </source>
</evidence>
<evidence type="ECO:0000256" key="6">
    <source>
        <dbReference type="SAM" id="Phobius"/>
    </source>
</evidence>
<feature type="transmembrane region" description="Helical" evidence="6">
    <location>
        <begin position="321"/>
        <end position="341"/>
    </location>
</feature>
<dbReference type="RefSeq" id="WP_182046036.1">
    <property type="nucleotide sequence ID" value="NZ_JAUCML010000009.1"/>
</dbReference>
<keyword evidence="2" id="KW-1003">Cell membrane</keyword>
<evidence type="ECO:0000256" key="5">
    <source>
        <dbReference type="ARBA" id="ARBA00023136"/>
    </source>
</evidence>
<comment type="caution">
    <text evidence="7">The sequence shown here is derived from an EMBL/GenBank/DDBJ whole genome shotgun (WGS) entry which is preliminary data.</text>
</comment>
<feature type="transmembrane region" description="Helical" evidence="6">
    <location>
        <begin position="45"/>
        <end position="74"/>
    </location>
</feature>
<comment type="subcellular location">
    <subcellularLocation>
        <location evidence="1">Cell membrane</location>
        <topology evidence="1">Multi-pass membrane protein</topology>
    </subcellularLocation>
</comment>
<keyword evidence="4 6" id="KW-1133">Transmembrane helix</keyword>
<keyword evidence="3 6" id="KW-0812">Transmembrane</keyword>
<evidence type="ECO:0000256" key="2">
    <source>
        <dbReference type="ARBA" id="ARBA00022475"/>
    </source>
</evidence>
<feature type="transmembrane region" description="Helical" evidence="6">
    <location>
        <begin position="214"/>
        <end position="237"/>
    </location>
</feature>
<feature type="transmembrane region" description="Helical" evidence="6">
    <location>
        <begin position="353"/>
        <end position="374"/>
    </location>
</feature>
<keyword evidence="5 6" id="KW-0472">Membrane</keyword>
<feature type="transmembrane region" description="Helical" evidence="6">
    <location>
        <begin position="380"/>
        <end position="397"/>
    </location>
</feature>
<organism evidence="7 8">
    <name type="scientific">Curtobacterium citri</name>
    <dbReference type="NCBI Taxonomy" id="3055139"/>
    <lineage>
        <taxon>Bacteria</taxon>
        <taxon>Bacillati</taxon>
        <taxon>Actinomycetota</taxon>
        <taxon>Actinomycetes</taxon>
        <taxon>Micrococcales</taxon>
        <taxon>Microbacteriaceae</taxon>
        <taxon>Curtobacterium</taxon>
    </lineage>
</organism>
<keyword evidence="8" id="KW-1185">Reference proteome</keyword>
<evidence type="ECO:0000313" key="8">
    <source>
        <dbReference type="Proteomes" id="UP001237823"/>
    </source>
</evidence>
<feature type="transmembrane region" description="Helical" evidence="6">
    <location>
        <begin position="12"/>
        <end position="33"/>
    </location>
</feature>
<feature type="transmembrane region" description="Helical" evidence="6">
    <location>
        <begin position="86"/>
        <end position="106"/>
    </location>
</feature>
<feature type="transmembrane region" description="Helical" evidence="6">
    <location>
        <begin position="112"/>
        <end position="133"/>
    </location>
</feature>
<dbReference type="EMBL" id="JAUCML010000009">
    <property type="protein sequence ID" value="MDM7886149.1"/>
    <property type="molecule type" value="Genomic_DNA"/>
</dbReference>
<feature type="transmembrane region" description="Helical" evidence="6">
    <location>
        <begin position="140"/>
        <end position="163"/>
    </location>
</feature>
<sequence>MVARVPAARRALTTGAVVAGSSLVSRFLALAVLVPAARCLNVGDFGAFVLVIGVSGSVGGVVGSAIADLVASGAVLHPVRTWRRTALCTAALAASGLVGAVCVALVRGDVAVWLTTALLATTGLAPFIVMHLLRGSGRPGLGACLAFVVSPVVRLGAVVVLAASGGGDLRRVLTALLWAAIACALLSCAVVWCDRPSGHRKPETGGPIVAPSPLALVAGVGVAIAFTLVGQAAPLSLSAFLGDPATGRFVPTARVCEAITAVGVGYQFVASRRAVDLSRPQVPVRVVGLLATSFGAATLVVLLVAPWALPVLLGPGHDLDVVVAMALVPAYFCTMMSAAEIQRLFLVRRHQRIVFASVLAAVMTAVCTPVATAWLGADGAAGATAAAALAWWVALRAPHRAPNRSDVTPEMTNTR</sequence>
<gene>
    <name evidence="7" type="ORF">QUG92_13630</name>
</gene>
<accession>A0ABT7T992</accession>
<proteinExistence type="predicted"/>
<evidence type="ECO:0000256" key="3">
    <source>
        <dbReference type="ARBA" id="ARBA00022692"/>
    </source>
</evidence>
<feature type="transmembrane region" description="Helical" evidence="6">
    <location>
        <begin position="175"/>
        <end position="193"/>
    </location>
</feature>
<dbReference type="InterPro" id="IPR050833">
    <property type="entry name" value="Poly_Biosynth_Transport"/>
</dbReference>
<reference evidence="7 8" key="1">
    <citation type="submission" date="2023-06" db="EMBL/GenBank/DDBJ databases">
        <authorList>
            <person name="Feng G."/>
            <person name="Li J."/>
            <person name="Zhu H."/>
        </authorList>
    </citation>
    <scope>NUCLEOTIDE SEQUENCE [LARGE SCALE GENOMIC DNA]</scope>
    <source>
        <strain evidence="7 8">RHCKG23</strain>
    </source>
</reference>
<name>A0ABT7T992_9MICO</name>
<evidence type="ECO:0000313" key="7">
    <source>
        <dbReference type="EMBL" id="MDM7886149.1"/>
    </source>
</evidence>
<evidence type="ECO:0000256" key="4">
    <source>
        <dbReference type="ARBA" id="ARBA00022989"/>
    </source>
</evidence>
<dbReference type="PANTHER" id="PTHR30250">
    <property type="entry name" value="PST FAMILY PREDICTED COLANIC ACID TRANSPORTER"/>
    <property type="match status" value="1"/>
</dbReference>
<dbReference type="Proteomes" id="UP001237823">
    <property type="component" value="Unassembled WGS sequence"/>
</dbReference>
<dbReference type="PANTHER" id="PTHR30250:SF11">
    <property type="entry name" value="O-ANTIGEN TRANSPORTER-RELATED"/>
    <property type="match status" value="1"/>
</dbReference>